<protein>
    <submittedName>
        <fullName evidence="1">Uncharacterized protein</fullName>
    </submittedName>
</protein>
<comment type="caution">
    <text evidence="1">The sequence shown here is derived from an EMBL/GenBank/DDBJ whole genome shotgun (WGS) entry which is preliminary data.</text>
</comment>
<name>A0ABW0UCJ0_9STRE</name>
<organism evidence="1 2">
    <name type="scientific">Streptococcus caledonicus</name>
    <dbReference type="NCBI Taxonomy" id="2614158"/>
    <lineage>
        <taxon>Bacteria</taxon>
        <taxon>Bacillati</taxon>
        <taxon>Bacillota</taxon>
        <taxon>Bacilli</taxon>
        <taxon>Lactobacillales</taxon>
        <taxon>Streptococcaceae</taxon>
        <taxon>Streptococcus</taxon>
    </lineage>
</organism>
<evidence type="ECO:0000313" key="2">
    <source>
        <dbReference type="Proteomes" id="UP001596110"/>
    </source>
</evidence>
<gene>
    <name evidence="1" type="ORF">ACFPQ3_00010</name>
</gene>
<dbReference type="EMBL" id="JBHSOJ010000001">
    <property type="protein sequence ID" value="MFC5630024.1"/>
    <property type="molecule type" value="Genomic_DNA"/>
</dbReference>
<keyword evidence="2" id="KW-1185">Reference proteome</keyword>
<dbReference type="Proteomes" id="UP001596110">
    <property type="component" value="Unassembled WGS sequence"/>
</dbReference>
<evidence type="ECO:0000313" key="1">
    <source>
        <dbReference type="EMBL" id="MFC5630024.1"/>
    </source>
</evidence>
<accession>A0ABW0UCJ0</accession>
<sequence length="90" mass="9857">MTETTSEDVYSVTSSPYAPYMTDEFVKVIKDYSKGLATDKDVYSTLTSQTTYNGVTAKNLIEYNKAQAVGGIGTKTGLGLSVTNKRRKTR</sequence>
<dbReference type="RefSeq" id="WP_156805799.1">
    <property type="nucleotide sequence ID" value="NZ_JBHSOJ010000001.1"/>
</dbReference>
<proteinExistence type="predicted"/>
<reference evidence="2" key="1">
    <citation type="journal article" date="2019" name="Int. J. Syst. Evol. Microbiol.">
        <title>The Global Catalogue of Microorganisms (GCM) 10K type strain sequencing project: providing services to taxonomists for standard genome sequencing and annotation.</title>
        <authorList>
            <consortium name="The Broad Institute Genomics Platform"/>
            <consortium name="The Broad Institute Genome Sequencing Center for Infectious Disease"/>
            <person name="Wu L."/>
            <person name="Ma J."/>
        </authorList>
    </citation>
    <scope>NUCLEOTIDE SEQUENCE [LARGE SCALE GENOMIC DNA]</scope>
    <source>
        <strain evidence="2">DT43</strain>
    </source>
</reference>